<evidence type="ECO:0000313" key="6">
    <source>
        <dbReference type="EMBL" id="PWL16416.1"/>
    </source>
</evidence>
<evidence type="ECO:0000256" key="2">
    <source>
        <dbReference type="ARBA" id="ARBA00023015"/>
    </source>
</evidence>
<dbReference type="Pfam" id="PF03466">
    <property type="entry name" value="LysR_substrate"/>
    <property type="match status" value="1"/>
</dbReference>
<dbReference type="OrthoDB" id="9803735at2"/>
<dbReference type="Pfam" id="PF00126">
    <property type="entry name" value="HTH_1"/>
    <property type="match status" value="1"/>
</dbReference>
<dbReference type="InterPro" id="IPR036388">
    <property type="entry name" value="WH-like_DNA-bd_sf"/>
</dbReference>
<dbReference type="PRINTS" id="PR00039">
    <property type="entry name" value="HTHLYSR"/>
</dbReference>
<protein>
    <submittedName>
        <fullName evidence="6">Transcriptional regulator</fullName>
    </submittedName>
</protein>
<dbReference type="GO" id="GO:0003700">
    <property type="term" value="F:DNA-binding transcription factor activity"/>
    <property type="evidence" value="ECO:0007669"/>
    <property type="project" value="InterPro"/>
</dbReference>
<reference evidence="6 7" key="1">
    <citation type="submission" date="2018-05" db="EMBL/GenBank/DDBJ databases">
        <title>Comparative genomic sequence analysis between strain HN4 and CCM 8460T (Falsochrobactrum ovis) will provide more evidence to prove that HN4 is a new species of Falsochrobactrum.</title>
        <authorList>
            <person name="Lyu W."/>
            <person name="Sun L."/>
            <person name="Yao L."/>
        </authorList>
    </citation>
    <scope>NUCLEOTIDE SEQUENCE [LARGE SCALE GENOMIC DNA]</scope>
    <source>
        <strain evidence="6 7">HN4</strain>
    </source>
</reference>
<comment type="similarity">
    <text evidence="1">Belongs to the LysR transcriptional regulatory family.</text>
</comment>
<dbReference type="GO" id="GO:0032993">
    <property type="term" value="C:protein-DNA complex"/>
    <property type="evidence" value="ECO:0007669"/>
    <property type="project" value="TreeGrafter"/>
</dbReference>
<dbReference type="Gene3D" id="3.40.190.290">
    <property type="match status" value="1"/>
</dbReference>
<comment type="caution">
    <text evidence="6">The sequence shown here is derived from an EMBL/GenBank/DDBJ whole genome shotgun (WGS) entry which is preliminary data.</text>
</comment>
<dbReference type="GO" id="GO:0003677">
    <property type="term" value="F:DNA binding"/>
    <property type="evidence" value="ECO:0007669"/>
    <property type="project" value="UniProtKB-KW"/>
</dbReference>
<accession>A0A316J4V1</accession>
<name>A0A316J4V1_9HYPH</name>
<dbReference type="PANTHER" id="PTHR30346">
    <property type="entry name" value="TRANSCRIPTIONAL DUAL REGULATOR HCAR-RELATED"/>
    <property type="match status" value="1"/>
</dbReference>
<gene>
    <name evidence="6" type="ORF">DKP76_17695</name>
</gene>
<dbReference type="Proteomes" id="UP000245865">
    <property type="component" value="Unassembled WGS sequence"/>
</dbReference>
<keyword evidence="3" id="KW-0238">DNA-binding</keyword>
<evidence type="ECO:0000256" key="4">
    <source>
        <dbReference type="ARBA" id="ARBA00023163"/>
    </source>
</evidence>
<keyword evidence="7" id="KW-1185">Reference proteome</keyword>
<dbReference type="InterPro" id="IPR036390">
    <property type="entry name" value="WH_DNA-bd_sf"/>
</dbReference>
<dbReference type="CDD" id="cd05466">
    <property type="entry name" value="PBP2_LTTR_substrate"/>
    <property type="match status" value="1"/>
</dbReference>
<dbReference type="SUPFAM" id="SSF53850">
    <property type="entry name" value="Periplasmic binding protein-like II"/>
    <property type="match status" value="1"/>
</dbReference>
<dbReference type="PANTHER" id="PTHR30346:SF29">
    <property type="entry name" value="LYSR SUBSTRATE-BINDING"/>
    <property type="match status" value="1"/>
</dbReference>
<evidence type="ECO:0000313" key="7">
    <source>
        <dbReference type="Proteomes" id="UP000245865"/>
    </source>
</evidence>
<dbReference type="FunFam" id="1.10.10.10:FF:000001">
    <property type="entry name" value="LysR family transcriptional regulator"/>
    <property type="match status" value="1"/>
</dbReference>
<proteinExistence type="inferred from homology"/>
<dbReference type="Gene3D" id="1.10.10.10">
    <property type="entry name" value="Winged helix-like DNA-binding domain superfamily/Winged helix DNA-binding domain"/>
    <property type="match status" value="1"/>
</dbReference>
<keyword evidence="4" id="KW-0804">Transcription</keyword>
<organism evidence="6 7">
    <name type="scientific">Falsochrobactrum shanghaiense</name>
    <dbReference type="NCBI Taxonomy" id="2201899"/>
    <lineage>
        <taxon>Bacteria</taxon>
        <taxon>Pseudomonadati</taxon>
        <taxon>Pseudomonadota</taxon>
        <taxon>Alphaproteobacteria</taxon>
        <taxon>Hyphomicrobiales</taxon>
        <taxon>Brucellaceae</taxon>
        <taxon>Falsochrobactrum</taxon>
    </lineage>
</organism>
<sequence>MNFTQLRAFHAVAVTGTFSGAAQTLGVSQPAITQHIKSLEESLEARLFIRNGTTIELTANAMDLLPKVRDVMLTIDDIDARVKNARSLRSGHLTIGVCSPCVVMPVLERFFRLLPGVHVDVRLENSYRLLDLVASSRVDAAMVTLTEPDPHFTCRHLMDQRVLLLVNEQHPWWERTSLSIDELAGQRFILREESSMTRQLFERAVASKPEVLASHFILSSREAVKEAAAAGLGVGITLSRELGFDSRLRGIPLEDVEFSAGEYVVALPKFAEKGAIREFMDMAVEVLAH</sequence>
<evidence type="ECO:0000256" key="1">
    <source>
        <dbReference type="ARBA" id="ARBA00009437"/>
    </source>
</evidence>
<dbReference type="SUPFAM" id="SSF46785">
    <property type="entry name" value="Winged helix' DNA-binding domain"/>
    <property type="match status" value="1"/>
</dbReference>
<dbReference type="InterPro" id="IPR005119">
    <property type="entry name" value="LysR_subst-bd"/>
</dbReference>
<evidence type="ECO:0000259" key="5">
    <source>
        <dbReference type="PROSITE" id="PS50931"/>
    </source>
</evidence>
<dbReference type="RefSeq" id="WP_109707986.1">
    <property type="nucleotide sequence ID" value="NZ_QGDB01000011.1"/>
</dbReference>
<dbReference type="EMBL" id="QGDB01000011">
    <property type="protein sequence ID" value="PWL16416.1"/>
    <property type="molecule type" value="Genomic_DNA"/>
</dbReference>
<dbReference type="InterPro" id="IPR000847">
    <property type="entry name" value="LysR_HTH_N"/>
</dbReference>
<keyword evidence="2" id="KW-0805">Transcription regulation</keyword>
<dbReference type="AlphaFoldDB" id="A0A316J4V1"/>
<dbReference type="PROSITE" id="PS50931">
    <property type="entry name" value="HTH_LYSR"/>
    <property type="match status" value="1"/>
</dbReference>
<feature type="domain" description="HTH lysR-type" evidence="5">
    <location>
        <begin position="1"/>
        <end position="58"/>
    </location>
</feature>
<evidence type="ECO:0000256" key="3">
    <source>
        <dbReference type="ARBA" id="ARBA00023125"/>
    </source>
</evidence>